<feature type="signal peptide" evidence="6">
    <location>
        <begin position="1"/>
        <end position="20"/>
    </location>
</feature>
<keyword evidence="6" id="KW-0732">Signal</keyword>
<evidence type="ECO:0000313" key="9">
    <source>
        <dbReference type="Proteomes" id="UP001410394"/>
    </source>
</evidence>
<feature type="chain" id="PRO_5046199068" evidence="6">
    <location>
        <begin position="21"/>
        <end position="239"/>
    </location>
</feature>
<dbReference type="Gene3D" id="2.60.20.10">
    <property type="entry name" value="Crystallins"/>
    <property type="match status" value="1"/>
</dbReference>
<proteinExistence type="inferred from homology"/>
<dbReference type="RefSeq" id="WP_345920348.1">
    <property type="nucleotide sequence ID" value="NZ_JBDIVE010000007.1"/>
</dbReference>
<feature type="region of interest" description="Disordered" evidence="5">
    <location>
        <begin position="185"/>
        <end position="239"/>
    </location>
</feature>
<dbReference type="Pfam" id="PF00030">
    <property type="entry name" value="Crystall"/>
    <property type="match status" value="1"/>
</dbReference>
<reference evidence="8 9" key="1">
    <citation type="journal article" date="2018" name="Int. J. Syst. Evol. Microbiol.">
        <title>Uliginosibacterium sediminicola sp. nov., isolated from freshwater sediment.</title>
        <authorList>
            <person name="Hwang W.M."/>
            <person name="Kim S.M."/>
            <person name="Kang K."/>
            <person name="Ahn T.Y."/>
        </authorList>
    </citation>
    <scope>NUCLEOTIDE SEQUENCE [LARGE SCALE GENOMIC DNA]</scope>
    <source>
        <strain evidence="8 9">M1-21</strain>
    </source>
</reference>
<organism evidence="8 9">
    <name type="scientific">Uliginosibacterium sediminicola</name>
    <dbReference type="NCBI Taxonomy" id="2024550"/>
    <lineage>
        <taxon>Bacteria</taxon>
        <taxon>Pseudomonadati</taxon>
        <taxon>Pseudomonadota</taxon>
        <taxon>Betaproteobacteria</taxon>
        <taxon>Rhodocyclales</taxon>
        <taxon>Zoogloeaceae</taxon>
        <taxon>Uliginosibacterium</taxon>
    </lineage>
</organism>
<evidence type="ECO:0000256" key="1">
    <source>
        <dbReference type="ARBA" id="ARBA00004370"/>
    </source>
</evidence>
<dbReference type="InterPro" id="IPR001064">
    <property type="entry name" value="Beta/gamma_crystallin"/>
</dbReference>
<evidence type="ECO:0000256" key="6">
    <source>
        <dbReference type="SAM" id="SignalP"/>
    </source>
</evidence>
<comment type="caution">
    <text evidence="8">The sequence shown here is derived from an EMBL/GenBank/DDBJ whole genome shotgun (WGS) entry which is preliminary data.</text>
</comment>
<dbReference type="InterPro" id="IPR011024">
    <property type="entry name" value="G_crystallin-like"/>
</dbReference>
<evidence type="ECO:0000256" key="3">
    <source>
        <dbReference type="ARBA" id="ARBA00022737"/>
    </source>
</evidence>
<dbReference type="Proteomes" id="UP001410394">
    <property type="component" value="Unassembled WGS sequence"/>
</dbReference>
<evidence type="ECO:0000256" key="4">
    <source>
        <dbReference type="ARBA" id="ARBA00023136"/>
    </source>
</evidence>
<feature type="domain" description="Beta/gamma crystallin 'Greek key'" evidence="7">
    <location>
        <begin position="20"/>
        <end position="60"/>
    </location>
</feature>
<evidence type="ECO:0000313" key="8">
    <source>
        <dbReference type="EMBL" id="MEN3069581.1"/>
    </source>
</evidence>
<comment type="similarity">
    <text evidence="2">Belongs to the beta/gamma-crystallin family.</text>
</comment>
<keyword evidence="4" id="KW-0472">Membrane</keyword>
<dbReference type="PROSITE" id="PS50915">
    <property type="entry name" value="CRYSTALLIN_BETA_GAMMA"/>
    <property type="match status" value="2"/>
</dbReference>
<protein>
    <submittedName>
        <fullName evidence="8">Beta/gamma crystallin-related protein</fullName>
    </submittedName>
</protein>
<feature type="domain" description="Beta/gamma crystallin 'Greek key'" evidence="7">
    <location>
        <begin position="61"/>
        <end position="102"/>
    </location>
</feature>
<accession>A0ABU9Z185</accession>
<dbReference type="InterPro" id="IPR051407">
    <property type="entry name" value="Bact_OM_lipoprot/Surf_antigen"/>
</dbReference>
<comment type="subcellular location">
    <subcellularLocation>
        <location evidence="1">Membrane</location>
    </subcellularLocation>
</comment>
<name>A0ABU9Z185_9RHOO</name>
<evidence type="ECO:0000259" key="7">
    <source>
        <dbReference type="PROSITE" id="PS50915"/>
    </source>
</evidence>
<keyword evidence="3" id="KW-0677">Repeat</keyword>
<dbReference type="PANTHER" id="PTHR35603:SF2">
    <property type="entry name" value="OUTER MEMBRANE LIPOPROTEIN"/>
    <property type="match status" value="1"/>
</dbReference>
<sequence>MHIKSTLGIAALLVSAQAMAQITFYEGSDFRGRAFTTSKSLSNFQRGGFNDRASSVEVSRGRWQVCSDVGFKGHCVILRQGSYDSLQGMGMQRRISSVRPASAAQGRSGKTPEPLAQADYAYRRRPDERTYTIAVSSVRAVVGPPTQHCWVEREQVTRPRAEANVGGAIVGAILGGVLGHQVGGYRLTRRSGRRSRQSRDPPLRTNAQRPARLLGRQLSLPRSGTSRANECATGTDPGG</sequence>
<gene>
    <name evidence="8" type="ORF">ABDB84_13915</name>
</gene>
<dbReference type="SUPFAM" id="SSF49695">
    <property type="entry name" value="gamma-Crystallin-like"/>
    <property type="match status" value="1"/>
</dbReference>
<dbReference type="SMART" id="SM00247">
    <property type="entry name" value="XTALbg"/>
    <property type="match status" value="1"/>
</dbReference>
<dbReference type="PANTHER" id="PTHR35603">
    <property type="match status" value="1"/>
</dbReference>
<evidence type="ECO:0000256" key="2">
    <source>
        <dbReference type="ARBA" id="ARBA00009646"/>
    </source>
</evidence>
<keyword evidence="9" id="KW-1185">Reference proteome</keyword>
<feature type="compositionally biased region" description="Basic residues" evidence="5">
    <location>
        <begin position="187"/>
        <end position="196"/>
    </location>
</feature>
<evidence type="ECO:0000256" key="5">
    <source>
        <dbReference type="SAM" id="MobiDB-lite"/>
    </source>
</evidence>
<dbReference type="EMBL" id="JBDIVE010000007">
    <property type="protein sequence ID" value="MEN3069581.1"/>
    <property type="molecule type" value="Genomic_DNA"/>
</dbReference>